<name>A0A8E1ZWC8_9PORP</name>
<dbReference type="Proteomes" id="UP000574332">
    <property type="component" value="Unassembled WGS sequence"/>
</dbReference>
<evidence type="ECO:0000313" key="2">
    <source>
        <dbReference type="Proteomes" id="UP000574332"/>
    </source>
</evidence>
<accession>A0A8E1ZWC8</accession>
<comment type="caution">
    <text evidence="1">The sequence shown here is derived from an EMBL/GenBank/DDBJ whole genome shotgun (WGS) entry which is preliminary data.</text>
</comment>
<proteinExistence type="predicted"/>
<protein>
    <submittedName>
        <fullName evidence="1">Uncharacterized protein</fullName>
    </submittedName>
</protein>
<sequence length="35" mass="4145">MIYKERPLSQMLLINTKEDLIRMAEILGIRIVKSK</sequence>
<evidence type="ECO:0000313" key="1">
    <source>
        <dbReference type="EMBL" id="NYI49624.1"/>
    </source>
</evidence>
<organism evidence="1 2">
    <name type="scientific">Macellibacteroides fermentans</name>
    <dbReference type="NCBI Taxonomy" id="879969"/>
    <lineage>
        <taxon>Bacteria</taxon>
        <taxon>Pseudomonadati</taxon>
        <taxon>Bacteroidota</taxon>
        <taxon>Bacteroidia</taxon>
        <taxon>Bacteroidales</taxon>
        <taxon>Porphyromonadaceae</taxon>
        <taxon>Macellibacteroides</taxon>
    </lineage>
</organism>
<keyword evidence="2" id="KW-1185">Reference proteome</keyword>
<reference evidence="1 2" key="1">
    <citation type="submission" date="2020-07" db="EMBL/GenBank/DDBJ databases">
        <title>Genomic Encyclopedia of Type Strains, Phase IV (KMG-IV): sequencing the most valuable type-strain genomes for metagenomic binning, comparative biology and taxonomic classification.</title>
        <authorList>
            <person name="Goeker M."/>
        </authorList>
    </citation>
    <scope>NUCLEOTIDE SEQUENCE [LARGE SCALE GENOMIC DNA]</scope>
    <source>
        <strain evidence="1 2">DSM 23697</strain>
    </source>
</reference>
<gene>
    <name evidence="1" type="ORF">F5613_001702</name>
</gene>
<dbReference type="EMBL" id="JACCCY010000002">
    <property type="protein sequence ID" value="NYI49624.1"/>
    <property type="molecule type" value="Genomic_DNA"/>
</dbReference>
<dbReference type="AlphaFoldDB" id="A0A8E1ZWC8"/>